<dbReference type="Proteomes" id="UP000319817">
    <property type="component" value="Chromosome"/>
</dbReference>
<dbReference type="Gene3D" id="1.10.10.10">
    <property type="entry name" value="Winged helix-like DNA-binding domain superfamily/Winged helix DNA-binding domain"/>
    <property type="match status" value="1"/>
</dbReference>
<gene>
    <name evidence="1" type="ORF">K239x_27880</name>
</gene>
<dbReference type="AlphaFoldDB" id="A0A517NUJ7"/>
<dbReference type="InterPro" id="IPR036388">
    <property type="entry name" value="WH-like_DNA-bd_sf"/>
</dbReference>
<evidence type="ECO:0000313" key="1">
    <source>
        <dbReference type="EMBL" id="QDT10797.1"/>
    </source>
</evidence>
<protein>
    <submittedName>
        <fullName evidence="1">Uncharacterized protein</fullName>
    </submittedName>
</protein>
<dbReference type="InterPro" id="IPR036390">
    <property type="entry name" value="WH_DNA-bd_sf"/>
</dbReference>
<dbReference type="SUPFAM" id="SSF46785">
    <property type="entry name" value="Winged helix' DNA-binding domain"/>
    <property type="match status" value="1"/>
</dbReference>
<proteinExistence type="predicted"/>
<name>A0A517NUJ7_9BACT</name>
<accession>A0A517NUJ7</accession>
<keyword evidence="2" id="KW-1185">Reference proteome</keyword>
<evidence type="ECO:0000313" key="2">
    <source>
        <dbReference type="Proteomes" id="UP000319817"/>
    </source>
</evidence>
<reference evidence="1 2" key="1">
    <citation type="submission" date="2019-02" db="EMBL/GenBank/DDBJ databases">
        <title>Deep-cultivation of Planctomycetes and their phenomic and genomic characterization uncovers novel biology.</title>
        <authorList>
            <person name="Wiegand S."/>
            <person name="Jogler M."/>
            <person name="Boedeker C."/>
            <person name="Pinto D."/>
            <person name="Vollmers J."/>
            <person name="Rivas-Marin E."/>
            <person name="Kohn T."/>
            <person name="Peeters S.H."/>
            <person name="Heuer A."/>
            <person name="Rast P."/>
            <person name="Oberbeckmann S."/>
            <person name="Bunk B."/>
            <person name="Jeske O."/>
            <person name="Meyerdierks A."/>
            <person name="Storesund J.E."/>
            <person name="Kallscheuer N."/>
            <person name="Luecker S."/>
            <person name="Lage O.M."/>
            <person name="Pohl T."/>
            <person name="Merkel B.J."/>
            <person name="Hornburger P."/>
            <person name="Mueller R.-W."/>
            <person name="Bruemmer F."/>
            <person name="Labrenz M."/>
            <person name="Spormann A.M."/>
            <person name="Op den Camp H."/>
            <person name="Overmann J."/>
            <person name="Amann R."/>
            <person name="Jetten M.S.M."/>
            <person name="Mascher T."/>
            <person name="Medema M.H."/>
            <person name="Devos D.P."/>
            <person name="Kaster A.-K."/>
            <person name="Ovreas L."/>
            <person name="Rohde M."/>
            <person name="Galperin M.Y."/>
            <person name="Jogler C."/>
        </authorList>
    </citation>
    <scope>NUCLEOTIDE SEQUENCE [LARGE SCALE GENOMIC DNA]</scope>
    <source>
        <strain evidence="1 2">K23_9</strain>
    </source>
</reference>
<sequence>MADFTSTQGRYLSDIYAYTVGFGLPPAESEIAAAIGFSPPSVNKMMKTLEKGDSFIASRGCRVQFRFLLTKH</sequence>
<organism evidence="1 2">
    <name type="scientific">Stieleria marina</name>
    <dbReference type="NCBI Taxonomy" id="1930275"/>
    <lineage>
        <taxon>Bacteria</taxon>
        <taxon>Pseudomonadati</taxon>
        <taxon>Planctomycetota</taxon>
        <taxon>Planctomycetia</taxon>
        <taxon>Pirellulales</taxon>
        <taxon>Pirellulaceae</taxon>
        <taxon>Stieleria</taxon>
    </lineage>
</organism>
<dbReference type="EMBL" id="CP036526">
    <property type="protein sequence ID" value="QDT10797.1"/>
    <property type="molecule type" value="Genomic_DNA"/>
</dbReference>